<evidence type="ECO:0000313" key="5">
    <source>
        <dbReference type="Proteomes" id="UP000004995"/>
    </source>
</evidence>
<evidence type="ECO:0000313" key="4">
    <source>
        <dbReference type="EnsemblPlants" id="KQK96851"/>
    </source>
</evidence>
<keyword evidence="5" id="KW-1185">Reference proteome</keyword>
<dbReference type="EMBL" id="AGNK02004280">
    <property type="status" value="NOT_ANNOTATED_CDS"/>
    <property type="molecule type" value="Genomic_DNA"/>
</dbReference>
<reference evidence="4" key="2">
    <citation type="submission" date="2018-08" db="UniProtKB">
        <authorList>
            <consortium name="EnsemblPlants"/>
        </authorList>
    </citation>
    <scope>IDENTIFICATION</scope>
    <source>
        <strain evidence="4">Yugu1</strain>
    </source>
</reference>
<dbReference type="STRING" id="4555.K3YCE2"/>
<feature type="signal peptide" evidence="2">
    <location>
        <begin position="1"/>
        <end position="27"/>
    </location>
</feature>
<feature type="domain" description="DUF1618" evidence="3">
    <location>
        <begin position="15"/>
        <end position="153"/>
    </location>
</feature>
<dbReference type="EnsemblPlants" id="KQK96851">
    <property type="protein sequence ID" value="KQK96851"/>
    <property type="gene ID" value="SETIT_011888mg"/>
</dbReference>
<feature type="region of interest" description="Disordered" evidence="1">
    <location>
        <begin position="142"/>
        <end position="176"/>
    </location>
</feature>
<protein>
    <recommendedName>
        <fullName evidence="3">DUF1618 domain-containing protein</fullName>
    </recommendedName>
</protein>
<dbReference type="Pfam" id="PF07762">
    <property type="entry name" value="DUF1618"/>
    <property type="match status" value="1"/>
</dbReference>
<evidence type="ECO:0000259" key="3">
    <source>
        <dbReference type="Pfam" id="PF07762"/>
    </source>
</evidence>
<feature type="compositionally biased region" description="Basic and acidic residues" evidence="1">
    <location>
        <begin position="151"/>
        <end position="176"/>
    </location>
</feature>
<dbReference type="PANTHER" id="PTHR33086:SF87">
    <property type="entry name" value="OS03G0384400 PROTEIN"/>
    <property type="match status" value="1"/>
</dbReference>
<dbReference type="InParanoid" id="K3YCE2"/>
<evidence type="ECO:0000256" key="2">
    <source>
        <dbReference type="SAM" id="SignalP"/>
    </source>
</evidence>
<sequence length="176" mass="20060">WELAAVLICGGRFWWLDLRCGLLSCSCDSLLVEDEDDSTQQPLDLEFTICYRTSQWSRRRRPVHPSILPSETVALVSISGGRLRYVEVRAHRHSRSRSPVAPPPICDDCRGGDVTSWVLDEDRGGWAEEHTLIFANVWRDESYRSSGLSKEAPEFRRSPANERSCRTAPDERRVGD</sequence>
<dbReference type="InterPro" id="IPR011676">
    <property type="entry name" value="DUF1618"/>
</dbReference>
<name>K3YCE2_SETIT</name>
<feature type="chain" id="PRO_5010126595" description="DUF1618 domain-containing protein" evidence="2">
    <location>
        <begin position="28"/>
        <end position="176"/>
    </location>
</feature>
<keyword evidence="2" id="KW-0732">Signal</keyword>
<organism evidence="4 5">
    <name type="scientific">Setaria italica</name>
    <name type="common">Foxtail millet</name>
    <name type="synonym">Panicum italicum</name>
    <dbReference type="NCBI Taxonomy" id="4555"/>
    <lineage>
        <taxon>Eukaryota</taxon>
        <taxon>Viridiplantae</taxon>
        <taxon>Streptophyta</taxon>
        <taxon>Embryophyta</taxon>
        <taxon>Tracheophyta</taxon>
        <taxon>Spermatophyta</taxon>
        <taxon>Magnoliopsida</taxon>
        <taxon>Liliopsida</taxon>
        <taxon>Poales</taxon>
        <taxon>Poaceae</taxon>
        <taxon>PACMAD clade</taxon>
        <taxon>Panicoideae</taxon>
        <taxon>Panicodae</taxon>
        <taxon>Paniceae</taxon>
        <taxon>Cenchrinae</taxon>
        <taxon>Setaria</taxon>
    </lineage>
</organism>
<dbReference type="Gramene" id="KQK96851">
    <property type="protein sequence ID" value="KQK96851"/>
    <property type="gene ID" value="SETIT_011888mg"/>
</dbReference>
<dbReference type="eggNOG" id="ENOG502R70Q">
    <property type="taxonomic scope" value="Eukaryota"/>
</dbReference>
<reference evidence="5" key="1">
    <citation type="journal article" date="2012" name="Nat. Biotechnol.">
        <title>Reference genome sequence of the model plant Setaria.</title>
        <authorList>
            <person name="Bennetzen J.L."/>
            <person name="Schmutz J."/>
            <person name="Wang H."/>
            <person name="Percifield R."/>
            <person name="Hawkins J."/>
            <person name="Pontaroli A.C."/>
            <person name="Estep M."/>
            <person name="Feng L."/>
            <person name="Vaughn J.N."/>
            <person name="Grimwood J."/>
            <person name="Jenkins J."/>
            <person name="Barry K."/>
            <person name="Lindquist E."/>
            <person name="Hellsten U."/>
            <person name="Deshpande S."/>
            <person name="Wang X."/>
            <person name="Wu X."/>
            <person name="Mitros T."/>
            <person name="Triplett J."/>
            <person name="Yang X."/>
            <person name="Ye C.Y."/>
            <person name="Mauro-Herrera M."/>
            <person name="Wang L."/>
            <person name="Li P."/>
            <person name="Sharma M."/>
            <person name="Sharma R."/>
            <person name="Ronald P.C."/>
            <person name="Panaud O."/>
            <person name="Kellogg E.A."/>
            <person name="Brutnell T.P."/>
            <person name="Doust A.N."/>
            <person name="Tuskan G.A."/>
            <person name="Rokhsar D."/>
            <person name="Devos K.M."/>
        </authorList>
    </citation>
    <scope>NUCLEOTIDE SEQUENCE [LARGE SCALE GENOMIC DNA]</scope>
    <source>
        <strain evidence="5">cv. Yugu1</strain>
    </source>
</reference>
<dbReference type="AlphaFoldDB" id="K3YCE2"/>
<proteinExistence type="predicted"/>
<dbReference type="HOGENOM" id="CLU_1529059_0_0_1"/>
<dbReference type="PANTHER" id="PTHR33086">
    <property type="entry name" value="OS05G0468200 PROTEIN-RELATED"/>
    <property type="match status" value="1"/>
</dbReference>
<dbReference type="FunCoup" id="K3YCE2">
    <property type="interactions" value="304"/>
</dbReference>
<accession>K3YCE2</accession>
<dbReference type="Proteomes" id="UP000004995">
    <property type="component" value="Unassembled WGS sequence"/>
</dbReference>
<evidence type="ECO:0000256" key="1">
    <source>
        <dbReference type="SAM" id="MobiDB-lite"/>
    </source>
</evidence>